<name>A0ABN2L6G8_9MICC</name>
<organism evidence="1 2">
    <name type="scientific">Kocuria aegyptia</name>
    <dbReference type="NCBI Taxonomy" id="330943"/>
    <lineage>
        <taxon>Bacteria</taxon>
        <taxon>Bacillati</taxon>
        <taxon>Actinomycetota</taxon>
        <taxon>Actinomycetes</taxon>
        <taxon>Micrococcales</taxon>
        <taxon>Micrococcaceae</taxon>
        <taxon>Kocuria</taxon>
    </lineage>
</organism>
<protein>
    <submittedName>
        <fullName evidence="1">Uncharacterized protein</fullName>
    </submittedName>
</protein>
<gene>
    <name evidence="1" type="ORF">GCM10009767_35660</name>
</gene>
<dbReference type="RefSeq" id="WP_344124806.1">
    <property type="nucleotide sequence ID" value="NZ_BAAAOA010000047.1"/>
</dbReference>
<keyword evidence="2" id="KW-1185">Reference proteome</keyword>
<evidence type="ECO:0000313" key="1">
    <source>
        <dbReference type="EMBL" id="GAA1774521.1"/>
    </source>
</evidence>
<accession>A0ABN2L6G8</accession>
<sequence>MTEQQHTRDESEPDELTQAIAGILMRRTPEDALGIVTEAFDRALAAVTAESDSGPQSLTEQDRADIAAIIRPPHN</sequence>
<dbReference type="EMBL" id="BAAAOA010000047">
    <property type="protein sequence ID" value="GAA1774521.1"/>
    <property type="molecule type" value="Genomic_DNA"/>
</dbReference>
<reference evidence="1 2" key="1">
    <citation type="journal article" date="2019" name="Int. J. Syst. Evol. Microbiol.">
        <title>The Global Catalogue of Microorganisms (GCM) 10K type strain sequencing project: providing services to taxonomists for standard genome sequencing and annotation.</title>
        <authorList>
            <consortium name="The Broad Institute Genomics Platform"/>
            <consortium name="The Broad Institute Genome Sequencing Center for Infectious Disease"/>
            <person name="Wu L."/>
            <person name="Ma J."/>
        </authorList>
    </citation>
    <scope>NUCLEOTIDE SEQUENCE [LARGE SCALE GENOMIC DNA]</scope>
    <source>
        <strain evidence="1 2">JCM 14735</strain>
    </source>
</reference>
<dbReference type="Proteomes" id="UP001501204">
    <property type="component" value="Unassembled WGS sequence"/>
</dbReference>
<evidence type="ECO:0000313" key="2">
    <source>
        <dbReference type="Proteomes" id="UP001501204"/>
    </source>
</evidence>
<proteinExistence type="predicted"/>
<comment type="caution">
    <text evidence="1">The sequence shown here is derived from an EMBL/GenBank/DDBJ whole genome shotgun (WGS) entry which is preliminary data.</text>
</comment>